<dbReference type="SUPFAM" id="SSF55874">
    <property type="entry name" value="ATPase domain of HSP90 chaperone/DNA topoisomerase II/histidine kinase"/>
    <property type="match status" value="1"/>
</dbReference>
<dbReference type="SUPFAM" id="SSF55785">
    <property type="entry name" value="PYP-like sensor domain (PAS domain)"/>
    <property type="match status" value="5"/>
</dbReference>
<comment type="subcellular location">
    <subcellularLocation>
        <location evidence="2">Cell membrane</location>
        <topology evidence="2">Multi-pass membrane protein</topology>
    </subcellularLocation>
</comment>
<dbReference type="InterPro" id="IPR033479">
    <property type="entry name" value="dCache_1"/>
</dbReference>
<reference evidence="17 18" key="1">
    <citation type="submission" date="2024-01" db="EMBL/GenBank/DDBJ databases">
        <title>Genomic insights into the taxonomy and metabolism of the cyanobacterium Pannus brasiliensis CCIBt3594.</title>
        <authorList>
            <person name="Machado M."/>
            <person name="Botero N.B."/>
            <person name="Andreote A.P.D."/>
            <person name="Feitosa A.M.T."/>
            <person name="Popin R."/>
            <person name="Sivonen K."/>
            <person name="Fiore M.F."/>
        </authorList>
    </citation>
    <scope>NUCLEOTIDE SEQUENCE [LARGE SCALE GENOMIC DNA]</scope>
    <source>
        <strain evidence="17 18">CCIBt3594</strain>
    </source>
</reference>
<dbReference type="FunFam" id="3.30.565.10:FF:000006">
    <property type="entry name" value="Sensor histidine kinase WalK"/>
    <property type="match status" value="1"/>
</dbReference>
<organism evidence="17 18">
    <name type="scientific">Pannus brasiliensis CCIBt3594</name>
    <dbReference type="NCBI Taxonomy" id="1427578"/>
    <lineage>
        <taxon>Bacteria</taxon>
        <taxon>Bacillati</taxon>
        <taxon>Cyanobacteriota</taxon>
        <taxon>Cyanophyceae</taxon>
        <taxon>Oscillatoriophycideae</taxon>
        <taxon>Chroococcales</taxon>
        <taxon>Microcystaceae</taxon>
        <taxon>Pannus</taxon>
    </lineage>
</organism>
<feature type="transmembrane region" description="Helical" evidence="12">
    <location>
        <begin position="17"/>
        <end position="39"/>
    </location>
</feature>
<evidence type="ECO:0000313" key="18">
    <source>
        <dbReference type="Proteomes" id="UP001328733"/>
    </source>
</evidence>
<dbReference type="Pfam" id="PF13426">
    <property type="entry name" value="PAS_9"/>
    <property type="match status" value="2"/>
</dbReference>
<accession>A0AAW9QLI7</accession>
<dbReference type="PROSITE" id="PS50109">
    <property type="entry name" value="HIS_KIN"/>
    <property type="match status" value="1"/>
</dbReference>
<dbReference type="SMART" id="SM00086">
    <property type="entry name" value="PAC"/>
    <property type="match status" value="5"/>
</dbReference>
<dbReference type="InterPro" id="IPR013655">
    <property type="entry name" value="PAS_fold_3"/>
</dbReference>
<dbReference type="Proteomes" id="UP001328733">
    <property type="component" value="Unassembled WGS sequence"/>
</dbReference>
<proteinExistence type="predicted"/>
<dbReference type="Gene3D" id="3.30.565.10">
    <property type="entry name" value="Histidine kinase-like ATPase, C-terminal domain"/>
    <property type="match status" value="1"/>
</dbReference>
<dbReference type="CDD" id="cd16922">
    <property type="entry name" value="HATPase_EvgS-ArcB-TorS-like"/>
    <property type="match status" value="1"/>
</dbReference>
<dbReference type="SUPFAM" id="SSF47384">
    <property type="entry name" value="Homodimeric domain of signal transducing histidine kinase"/>
    <property type="match status" value="1"/>
</dbReference>
<feature type="domain" description="PAC" evidence="15">
    <location>
        <begin position="1013"/>
        <end position="1065"/>
    </location>
</feature>
<dbReference type="Gene3D" id="1.10.287.130">
    <property type="match status" value="1"/>
</dbReference>
<protein>
    <recommendedName>
        <fullName evidence="3">histidine kinase</fullName>
        <ecNumber evidence="3">2.7.13.3</ecNumber>
    </recommendedName>
</protein>
<evidence type="ECO:0000256" key="7">
    <source>
        <dbReference type="ARBA" id="ARBA00022692"/>
    </source>
</evidence>
<dbReference type="InterPro" id="IPR052162">
    <property type="entry name" value="Sensor_kinase/Photoreceptor"/>
</dbReference>
<comment type="caution">
    <text evidence="17">The sequence shown here is derived from an EMBL/GenBank/DDBJ whole genome shotgun (WGS) entry which is preliminary data.</text>
</comment>
<feature type="domain" description="PAC" evidence="15">
    <location>
        <begin position="883"/>
        <end position="938"/>
    </location>
</feature>
<dbReference type="Pfam" id="PF00512">
    <property type="entry name" value="HisKA"/>
    <property type="match status" value="1"/>
</dbReference>
<feature type="domain" description="PAS" evidence="14">
    <location>
        <begin position="939"/>
        <end position="1009"/>
    </location>
</feature>
<dbReference type="InterPro" id="IPR003661">
    <property type="entry name" value="HisK_dim/P_dom"/>
</dbReference>
<keyword evidence="10" id="KW-0902">Two-component regulatory system</keyword>
<evidence type="ECO:0000256" key="5">
    <source>
        <dbReference type="ARBA" id="ARBA00022553"/>
    </source>
</evidence>
<dbReference type="GO" id="GO:0000155">
    <property type="term" value="F:phosphorelay sensor kinase activity"/>
    <property type="evidence" value="ECO:0007669"/>
    <property type="project" value="InterPro"/>
</dbReference>
<evidence type="ECO:0000256" key="9">
    <source>
        <dbReference type="ARBA" id="ARBA00022989"/>
    </source>
</evidence>
<dbReference type="PANTHER" id="PTHR43304:SF1">
    <property type="entry name" value="PAC DOMAIN-CONTAINING PROTEIN"/>
    <property type="match status" value="1"/>
</dbReference>
<dbReference type="SMART" id="SM00387">
    <property type="entry name" value="HATPase_c"/>
    <property type="match status" value="1"/>
</dbReference>
<evidence type="ECO:0000259" key="13">
    <source>
        <dbReference type="PROSITE" id="PS50109"/>
    </source>
</evidence>
<evidence type="ECO:0000259" key="14">
    <source>
        <dbReference type="PROSITE" id="PS50112"/>
    </source>
</evidence>
<dbReference type="PROSITE" id="PS50113">
    <property type="entry name" value="PAC"/>
    <property type="match status" value="4"/>
</dbReference>
<dbReference type="InterPro" id="IPR004358">
    <property type="entry name" value="Sig_transdc_His_kin-like_C"/>
</dbReference>
<dbReference type="InterPro" id="IPR036890">
    <property type="entry name" value="HATPase_C_sf"/>
</dbReference>
<dbReference type="InterPro" id="IPR036097">
    <property type="entry name" value="HisK_dim/P_sf"/>
</dbReference>
<feature type="transmembrane region" description="Helical" evidence="12">
    <location>
        <begin position="349"/>
        <end position="368"/>
    </location>
</feature>
<dbReference type="Gene3D" id="6.10.340.10">
    <property type="match status" value="1"/>
</dbReference>
<dbReference type="SMART" id="SM00304">
    <property type="entry name" value="HAMP"/>
    <property type="match status" value="1"/>
</dbReference>
<evidence type="ECO:0000256" key="6">
    <source>
        <dbReference type="ARBA" id="ARBA00022679"/>
    </source>
</evidence>
<dbReference type="Pfam" id="PF02743">
    <property type="entry name" value="dCache_1"/>
    <property type="match status" value="1"/>
</dbReference>
<gene>
    <name evidence="17" type="ORF">V0288_12565</name>
</gene>
<dbReference type="CDD" id="cd00130">
    <property type="entry name" value="PAS"/>
    <property type="match status" value="5"/>
</dbReference>
<evidence type="ECO:0000259" key="16">
    <source>
        <dbReference type="PROSITE" id="PS50885"/>
    </source>
</evidence>
<dbReference type="SMART" id="SM00388">
    <property type="entry name" value="HisKA"/>
    <property type="match status" value="1"/>
</dbReference>
<dbReference type="EMBL" id="JBAFSM010000021">
    <property type="protein sequence ID" value="MEG3437953.1"/>
    <property type="molecule type" value="Genomic_DNA"/>
</dbReference>
<dbReference type="PRINTS" id="PR00344">
    <property type="entry name" value="BCTRLSENSOR"/>
</dbReference>
<keyword evidence="8" id="KW-0418">Kinase</keyword>
<dbReference type="InterPro" id="IPR000014">
    <property type="entry name" value="PAS"/>
</dbReference>
<dbReference type="PROSITE" id="PS50885">
    <property type="entry name" value="HAMP"/>
    <property type="match status" value="1"/>
</dbReference>
<evidence type="ECO:0000256" key="3">
    <source>
        <dbReference type="ARBA" id="ARBA00012438"/>
    </source>
</evidence>
<keyword evidence="18" id="KW-1185">Reference proteome</keyword>
<keyword evidence="5" id="KW-0597">Phosphoprotein</keyword>
<dbReference type="CDD" id="cd00082">
    <property type="entry name" value="HisKA"/>
    <property type="match status" value="1"/>
</dbReference>
<evidence type="ECO:0000256" key="4">
    <source>
        <dbReference type="ARBA" id="ARBA00022475"/>
    </source>
</evidence>
<name>A0AAW9QLI7_9CHRO</name>
<dbReference type="InterPro" id="IPR003660">
    <property type="entry name" value="HAMP_dom"/>
</dbReference>
<keyword evidence="7 12" id="KW-0812">Transmembrane</keyword>
<dbReference type="SMART" id="SM00091">
    <property type="entry name" value="PAS"/>
    <property type="match status" value="5"/>
</dbReference>
<evidence type="ECO:0000256" key="10">
    <source>
        <dbReference type="ARBA" id="ARBA00023012"/>
    </source>
</evidence>
<dbReference type="PANTHER" id="PTHR43304">
    <property type="entry name" value="PHYTOCHROME-LIKE PROTEIN CPH1"/>
    <property type="match status" value="1"/>
</dbReference>
<evidence type="ECO:0000259" key="15">
    <source>
        <dbReference type="PROSITE" id="PS50113"/>
    </source>
</evidence>
<dbReference type="FunFam" id="1.10.287.130:FF:000001">
    <property type="entry name" value="Two-component sensor histidine kinase"/>
    <property type="match status" value="1"/>
</dbReference>
<dbReference type="Gene3D" id="3.30.450.20">
    <property type="entry name" value="PAS domain"/>
    <property type="match status" value="7"/>
</dbReference>
<evidence type="ECO:0000256" key="2">
    <source>
        <dbReference type="ARBA" id="ARBA00004651"/>
    </source>
</evidence>
<keyword evidence="11 12" id="KW-0472">Membrane</keyword>
<dbReference type="PROSITE" id="PS50112">
    <property type="entry name" value="PAS"/>
    <property type="match status" value="3"/>
</dbReference>
<feature type="domain" description="PAC" evidence="15">
    <location>
        <begin position="631"/>
        <end position="681"/>
    </location>
</feature>
<feature type="domain" description="HAMP" evidence="16">
    <location>
        <begin position="369"/>
        <end position="422"/>
    </location>
</feature>
<comment type="catalytic activity">
    <reaction evidence="1">
        <text>ATP + protein L-histidine = ADP + protein N-phospho-L-histidine.</text>
        <dbReference type="EC" id="2.7.13.3"/>
    </reaction>
</comment>
<feature type="domain" description="Histidine kinase" evidence="13">
    <location>
        <begin position="1069"/>
        <end position="1307"/>
    </location>
</feature>
<dbReference type="GO" id="GO:0005886">
    <property type="term" value="C:plasma membrane"/>
    <property type="evidence" value="ECO:0007669"/>
    <property type="project" value="UniProtKB-SubCell"/>
</dbReference>
<dbReference type="InterPro" id="IPR000700">
    <property type="entry name" value="PAS-assoc_C"/>
</dbReference>
<dbReference type="Pfam" id="PF08448">
    <property type="entry name" value="PAS_4"/>
    <property type="match status" value="1"/>
</dbReference>
<feature type="domain" description="PAS" evidence="14">
    <location>
        <begin position="813"/>
        <end position="882"/>
    </location>
</feature>
<evidence type="ECO:0000313" key="17">
    <source>
        <dbReference type="EMBL" id="MEG3437953.1"/>
    </source>
</evidence>
<evidence type="ECO:0000256" key="8">
    <source>
        <dbReference type="ARBA" id="ARBA00022777"/>
    </source>
</evidence>
<evidence type="ECO:0000256" key="1">
    <source>
        <dbReference type="ARBA" id="ARBA00000085"/>
    </source>
</evidence>
<dbReference type="NCBIfam" id="TIGR00229">
    <property type="entry name" value="sensory_box"/>
    <property type="match status" value="5"/>
</dbReference>
<dbReference type="InterPro" id="IPR003594">
    <property type="entry name" value="HATPase_dom"/>
</dbReference>
<dbReference type="Pfam" id="PF02518">
    <property type="entry name" value="HATPase_c"/>
    <property type="match status" value="1"/>
</dbReference>
<sequence>MTVPTRKPLCPKIPLCWVLIVPFALQISGAVGLVGYLSYRSGERAVEKLADRLIVETGNRVEQELETYLGRARKTNLANVAAFETGALDLNDFNSIGKYFYRQVRLYDFAYVNFGGADGSFIGAGYGLNNVIGIAEISPSDPRTLRAYSIDERGNRKKLRAMVPARTNQAAWYTDAVRAGKPVWSEIYTWGNFPDRISISASAPVYDERKKLLGVLGIDLELSGIGRFLQKLDRGNSGQIFIFERKSGKLVATSTKESPAPIIGGKARRITGEESRDPIVRQVSRELRARFGDFRGISAPALSRLEIDRRNLFVRVIPYRDDYGIDWLTVVIVPESEFMTEIWHNWRNTIALCGLTLFVTTGLGIFFARRIARSIYRVSRASRLLAAGKWEESLEETSFIAEIDTLNRSFHRTAEQLRSAFDRVKIALQESETKFSKVFRSCPDPMSLNTLGEGGRYVEVNDSFLELSGYSREEIIGRTPKDVGLGIEPRQEEILEEKLKERGFIRGFEYFYRTRAGKSGTCLLSIEIVEIEGKLYTLSISKDITDRKLAEKKQRESELKFAKLFQISPDPAWIGILPEGRILDVNENMARFWGYSIEEVNCKTCRELELWHNIEDFSYFQKTLTEEGRIENWEVIVRDRSRTPRTVLLSATLHRFDGQDFVLGMIKDISERKEAERELQRTRHWLDQFSLHSPSIIYTVVARPDGLVRFEYMSAACETILEVASEWVIENGNAFIDMIHPDDLAAYREAVARSAERMETFSHQWRVITPSGNIKWLQGKSRPERRQNGSIAWYGVVVDITEQKRVERELQRALQQIETHFENSPLAIVQWDKDFRVLRWSKQAERVFGWRSEEIPVLPIDLIYPEDRERSTEHLHRLLSGTVKGESILLRNYTKDGRLITCQWYSSAILDDSGDFHSCLAFAWDITDRVKAEECLRESEERFRSAFEDTGNGMALVALDGRFLQVNRSLCEMIGYGEAELLTKGFQDITHPDDASANLEGLERLLTGQIRVYRVEKRYLHASGRIVWGSVTVSTITDKAGNPLYFVVQIQDISERHQLDRLKDEFISIVSHELRTPLTSIRGSLGILATGVLEKDPETANRMLKVALNSSERLVRLVNDILDLERLESGKVELVMENHDIGDLLDQAIESVSALAAERSIVIEVNFPRVRVRADGDAIIQTLTNLLGNAIKFSPDRSTVRLTARVRDGETISGEIAGDREALFRQNYPDPYLLFAVEDSGRGIPIDKLETIFGRFQQVDVSDARQKGGTGLGLAICKSIVRKHGGAIWAESELERGSTFYFTLPGL</sequence>
<feature type="domain" description="PAC" evidence="15">
    <location>
        <begin position="761"/>
        <end position="812"/>
    </location>
</feature>
<dbReference type="EC" id="2.7.13.3" evidence="3"/>
<dbReference type="Pfam" id="PF08447">
    <property type="entry name" value="PAS_3"/>
    <property type="match status" value="2"/>
</dbReference>
<keyword evidence="6" id="KW-0808">Transferase</keyword>
<dbReference type="InterPro" id="IPR013656">
    <property type="entry name" value="PAS_4"/>
</dbReference>
<dbReference type="CDD" id="cd12913">
    <property type="entry name" value="PDC1_MCP_like"/>
    <property type="match status" value="1"/>
</dbReference>
<keyword evidence="4" id="KW-1003">Cell membrane</keyword>
<dbReference type="InterPro" id="IPR035965">
    <property type="entry name" value="PAS-like_dom_sf"/>
</dbReference>
<dbReference type="InterPro" id="IPR001610">
    <property type="entry name" value="PAC"/>
</dbReference>
<dbReference type="RefSeq" id="WP_332865435.1">
    <property type="nucleotide sequence ID" value="NZ_JBAFSM010000021.1"/>
</dbReference>
<dbReference type="InterPro" id="IPR005467">
    <property type="entry name" value="His_kinase_dom"/>
</dbReference>
<feature type="domain" description="PAS" evidence="14">
    <location>
        <begin position="455"/>
        <end position="501"/>
    </location>
</feature>
<keyword evidence="9 12" id="KW-1133">Transmembrane helix</keyword>
<evidence type="ECO:0000256" key="11">
    <source>
        <dbReference type="ARBA" id="ARBA00023136"/>
    </source>
</evidence>
<evidence type="ECO:0000256" key="12">
    <source>
        <dbReference type="SAM" id="Phobius"/>
    </source>
</evidence>